<dbReference type="EMBL" id="NTFS01000274">
    <property type="protein sequence ID" value="PAX52175.1"/>
    <property type="molecule type" value="Genomic_DNA"/>
</dbReference>
<dbReference type="Proteomes" id="UP000218238">
    <property type="component" value="Unassembled WGS sequence"/>
</dbReference>
<dbReference type="OrthoDB" id="573956at2"/>
<organism evidence="1 2">
    <name type="scientific">Brunnivagina elsteri CCALA 953</name>
    <dbReference type="NCBI Taxonomy" id="987040"/>
    <lineage>
        <taxon>Bacteria</taxon>
        <taxon>Bacillati</taxon>
        <taxon>Cyanobacteriota</taxon>
        <taxon>Cyanophyceae</taxon>
        <taxon>Nostocales</taxon>
        <taxon>Calotrichaceae</taxon>
        <taxon>Brunnivagina</taxon>
    </lineage>
</organism>
<evidence type="ECO:0000313" key="1">
    <source>
        <dbReference type="EMBL" id="PAX52175.1"/>
    </source>
</evidence>
<evidence type="ECO:0000313" key="2">
    <source>
        <dbReference type="Proteomes" id="UP000218238"/>
    </source>
</evidence>
<gene>
    <name evidence="1" type="ORF">CK510_20770</name>
</gene>
<sequence length="84" mass="9765">MSPNLLEIERSICALSLEEQEWLLTRITKQVQDKKQIGSKFTDAKYMHEQLTAMASDLQIKSEIASINEEFKITESDGFKKHEY</sequence>
<comment type="caution">
    <text evidence="1">The sequence shown here is derived from an EMBL/GenBank/DDBJ whole genome shotgun (WGS) entry which is preliminary data.</text>
</comment>
<keyword evidence="2" id="KW-1185">Reference proteome</keyword>
<protein>
    <submittedName>
        <fullName evidence="1">Uncharacterized protein</fullName>
    </submittedName>
</protein>
<proteinExistence type="predicted"/>
<name>A0A2A2TEW1_9CYAN</name>
<reference evidence="1 2" key="1">
    <citation type="submission" date="2017-08" db="EMBL/GenBank/DDBJ databases">
        <title>Draft genome sequence of filamentous cyanobacterium Calothrix elsteri CCALA 953.</title>
        <authorList>
            <person name="Gagunashvili A.N."/>
            <person name="Elster J."/>
            <person name="Andresson O.S."/>
        </authorList>
    </citation>
    <scope>NUCLEOTIDE SEQUENCE [LARGE SCALE GENOMIC DNA]</scope>
    <source>
        <strain evidence="1 2">CCALA 953</strain>
    </source>
</reference>
<accession>A0A2A2TEW1</accession>
<dbReference type="AlphaFoldDB" id="A0A2A2TEW1"/>